<evidence type="ECO:0000313" key="4">
    <source>
        <dbReference type="Proteomes" id="UP000663869"/>
    </source>
</evidence>
<dbReference type="AlphaFoldDB" id="A0A818B3F7"/>
<sequence length="174" mass="20054">MLLFKSTSTATIDLTKSEDFQHRTSQKQQSNPMLETINGNLDDVNPIAPFRQHPWVAAADNLEMKHIVKKRCTNGCRSARHSHNHRRHHHSHHHSSNPYPNSMGNPYPNSMGNPYPNTWGNSYPNTWGNSYPNTWGNSYPNNWGNSNPNSWMNSYPIGIPPFQPRYRRSLSIFD</sequence>
<dbReference type="EMBL" id="CAJNYU010001121">
    <property type="protein sequence ID" value="CAF3413233.1"/>
    <property type="molecule type" value="Genomic_DNA"/>
</dbReference>
<dbReference type="Proteomes" id="UP000663862">
    <property type="component" value="Unassembled WGS sequence"/>
</dbReference>
<dbReference type="EMBL" id="CAJOBQ010002128">
    <property type="protein sequence ID" value="CAF4540724.1"/>
    <property type="molecule type" value="Genomic_DNA"/>
</dbReference>
<name>A0A818B3F7_9BILA</name>
<organism evidence="2 4">
    <name type="scientific">Rotaria socialis</name>
    <dbReference type="NCBI Taxonomy" id="392032"/>
    <lineage>
        <taxon>Eukaryota</taxon>
        <taxon>Metazoa</taxon>
        <taxon>Spiralia</taxon>
        <taxon>Gnathifera</taxon>
        <taxon>Rotifera</taxon>
        <taxon>Eurotatoria</taxon>
        <taxon>Bdelloidea</taxon>
        <taxon>Philodinida</taxon>
        <taxon>Philodinidae</taxon>
        <taxon>Rotaria</taxon>
    </lineage>
</organism>
<dbReference type="Proteomes" id="UP000663869">
    <property type="component" value="Unassembled WGS sequence"/>
</dbReference>
<feature type="compositionally biased region" description="Basic residues" evidence="1">
    <location>
        <begin position="79"/>
        <end position="95"/>
    </location>
</feature>
<evidence type="ECO:0000313" key="3">
    <source>
        <dbReference type="EMBL" id="CAF4540724.1"/>
    </source>
</evidence>
<reference evidence="2" key="1">
    <citation type="submission" date="2021-02" db="EMBL/GenBank/DDBJ databases">
        <authorList>
            <person name="Nowell W R."/>
        </authorList>
    </citation>
    <scope>NUCLEOTIDE SEQUENCE</scope>
</reference>
<protein>
    <submittedName>
        <fullName evidence="2">Uncharacterized protein</fullName>
    </submittedName>
</protein>
<gene>
    <name evidence="2" type="ORF">FME351_LOCUS10190</name>
    <name evidence="3" type="ORF">TSG867_LOCUS23959</name>
</gene>
<evidence type="ECO:0000313" key="2">
    <source>
        <dbReference type="EMBL" id="CAF3413233.1"/>
    </source>
</evidence>
<accession>A0A818B3F7</accession>
<feature type="region of interest" description="Disordered" evidence="1">
    <location>
        <begin position="79"/>
        <end position="105"/>
    </location>
</feature>
<proteinExistence type="predicted"/>
<evidence type="ECO:0000256" key="1">
    <source>
        <dbReference type="SAM" id="MobiDB-lite"/>
    </source>
</evidence>
<comment type="caution">
    <text evidence="2">The sequence shown here is derived from an EMBL/GenBank/DDBJ whole genome shotgun (WGS) entry which is preliminary data.</text>
</comment>